<dbReference type="SUPFAM" id="SSF53474">
    <property type="entry name" value="alpha/beta-Hydrolases"/>
    <property type="match status" value="1"/>
</dbReference>
<dbReference type="PANTHER" id="PTHR11487:SF0">
    <property type="entry name" value="S-ACYL FATTY ACID SYNTHASE THIOESTERASE, MEDIUM CHAIN"/>
    <property type="match status" value="1"/>
</dbReference>
<dbReference type="RefSeq" id="WP_222595037.1">
    <property type="nucleotide sequence ID" value="NZ_BJXA01000013.1"/>
</dbReference>
<evidence type="ECO:0000259" key="4">
    <source>
        <dbReference type="Pfam" id="PF00975"/>
    </source>
</evidence>
<evidence type="ECO:0000313" key="5">
    <source>
        <dbReference type="EMBL" id="GEM38001.1"/>
    </source>
</evidence>
<dbReference type="InterPro" id="IPR012223">
    <property type="entry name" value="TEII"/>
</dbReference>
<evidence type="ECO:0000256" key="2">
    <source>
        <dbReference type="ARBA" id="ARBA00015007"/>
    </source>
</evidence>
<proteinExistence type="inferred from homology"/>
<dbReference type="AlphaFoldDB" id="A0A511MBY2"/>
<dbReference type="Pfam" id="PF00975">
    <property type="entry name" value="Thioesterase"/>
    <property type="match status" value="1"/>
</dbReference>
<evidence type="ECO:0000256" key="1">
    <source>
        <dbReference type="ARBA" id="ARBA00007169"/>
    </source>
</evidence>
<sequence>MTSETTLHDAAPMTRWLLRLPDQDASARIFCFPYSGVGGSMFNQWPRRIGGIEICAIQLPGRENRLREGHYGTYAALAEALAESLLPHLDRPFAFFGHCAGALPAFETARLLAERGLPIPQRLFVSAQVAPHDCPHDRFLDMSDDELRAELEFLTITRGGQVQPQLIELGLAILREDLAANRVYRRLAPIEVPFPITVLHWSDDPEVTPDELRGWQHYGTDVRFPLVAGGHYDFLSAPEPLLRHLSEPFAPQRGACE</sequence>
<gene>
    <name evidence="5" type="ORF">NN4_25200</name>
</gene>
<dbReference type="Proteomes" id="UP000321424">
    <property type="component" value="Unassembled WGS sequence"/>
</dbReference>
<dbReference type="InterPro" id="IPR001031">
    <property type="entry name" value="Thioesterase"/>
</dbReference>
<protein>
    <recommendedName>
        <fullName evidence="2">Thioesterase TesA</fullName>
    </recommendedName>
</protein>
<organism evidence="5 6">
    <name type="scientific">Nocardia ninae NBRC 108245</name>
    <dbReference type="NCBI Taxonomy" id="1210091"/>
    <lineage>
        <taxon>Bacteria</taxon>
        <taxon>Bacillati</taxon>
        <taxon>Actinomycetota</taxon>
        <taxon>Actinomycetes</taxon>
        <taxon>Mycobacteriales</taxon>
        <taxon>Nocardiaceae</taxon>
        <taxon>Nocardia</taxon>
    </lineage>
</organism>
<dbReference type="InterPro" id="IPR029058">
    <property type="entry name" value="AB_hydrolase_fold"/>
</dbReference>
<name>A0A511MBY2_9NOCA</name>
<comment type="similarity">
    <text evidence="1">Belongs to the thioesterase family.</text>
</comment>
<dbReference type="EMBL" id="BJXA01000013">
    <property type="protein sequence ID" value="GEM38001.1"/>
    <property type="molecule type" value="Genomic_DNA"/>
</dbReference>
<evidence type="ECO:0000313" key="6">
    <source>
        <dbReference type="Proteomes" id="UP000321424"/>
    </source>
</evidence>
<keyword evidence="6" id="KW-1185">Reference proteome</keyword>
<comment type="catalytic activity">
    <reaction evidence="3">
        <text>a fatty acyl-CoA + H2O = a fatty acid + CoA + H(+)</text>
        <dbReference type="Rhea" id="RHEA:16781"/>
        <dbReference type="ChEBI" id="CHEBI:15377"/>
        <dbReference type="ChEBI" id="CHEBI:15378"/>
        <dbReference type="ChEBI" id="CHEBI:28868"/>
        <dbReference type="ChEBI" id="CHEBI:57287"/>
        <dbReference type="ChEBI" id="CHEBI:77636"/>
    </reaction>
</comment>
<dbReference type="PANTHER" id="PTHR11487">
    <property type="entry name" value="THIOESTERASE"/>
    <property type="match status" value="1"/>
</dbReference>
<dbReference type="GO" id="GO:0008610">
    <property type="term" value="P:lipid biosynthetic process"/>
    <property type="evidence" value="ECO:0007669"/>
    <property type="project" value="TreeGrafter"/>
</dbReference>
<accession>A0A511MBY2</accession>
<evidence type="ECO:0000256" key="3">
    <source>
        <dbReference type="ARBA" id="ARBA00024293"/>
    </source>
</evidence>
<reference evidence="5 6" key="1">
    <citation type="submission" date="2019-07" db="EMBL/GenBank/DDBJ databases">
        <title>Whole genome shotgun sequence of Nocardia ninae NBRC 108245.</title>
        <authorList>
            <person name="Hosoyama A."/>
            <person name="Uohara A."/>
            <person name="Ohji S."/>
            <person name="Ichikawa N."/>
        </authorList>
    </citation>
    <scope>NUCLEOTIDE SEQUENCE [LARGE SCALE GENOMIC DNA]</scope>
    <source>
        <strain evidence="5 6">NBRC 108245</strain>
    </source>
</reference>
<feature type="domain" description="Thioesterase" evidence="4">
    <location>
        <begin position="28"/>
        <end position="246"/>
    </location>
</feature>
<dbReference type="Gene3D" id="3.40.50.1820">
    <property type="entry name" value="alpha/beta hydrolase"/>
    <property type="match status" value="1"/>
</dbReference>
<comment type="caution">
    <text evidence="5">The sequence shown here is derived from an EMBL/GenBank/DDBJ whole genome shotgun (WGS) entry which is preliminary data.</text>
</comment>